<evidence type="ECO:0000256" key="1">
    <source>
        <dbReference type="SAM" id="MobiDB-lite"/>
    </source>
</evidence>
<evidence type="ECO:0000313" key="2">
    <source>
        <dbReference type="EMBL" id="PJE78624.1"/>
    </source>
</evidence>
<gene>
    <name evidence="2" type="ORF">CI610_02439</name>
</gene>
<accession>A0A2H9T5Z2</accession>
<feature type="region of interest" description="Disordered" evidence="1">
    <location>
        <begin position="14"/>
        <end position="54"/>
    </location>
</feature>
<comment type="caution">
    <text evidence="2">The sequence shown here is derived from an EMBL/GenBank/DDBJ whole genome shotgun (WGS) entry which is preliminary data.</text>
</comment>
<sequence>MADMLQGLVERYKPTSSTCNNHTTSMSVRTVPSPTDNFNVARENKDHSVGTHNL</sequence>
<dbReference type="EMBL" id="NSIT01000150">
    <property type="protein sequence ID" value="PJE78624.1"/>
    <property type="molecule type" value="Genomic_DNA"/>
</dbReference>
<organism evidence="2">
    <name type="scientific">invertebrate metagenome</name>
    <dbReference type="NCBI Taxonomy" id="1711999"/>
    <lineage>
        <taxon>unclassified sequences</taxon>
        <taxon>metagenomes</taxon>
        <taxon>organismal metagenomes</taxon>
    </lineage>
</organism>
<name>A0A2H9T5Z2_9ZZZZ</name>
<dbReference type="AlphaFoldDB" id="A0A2H9T5Z2"/>
<proteinExistence type="predicted"/>
<feature type="compositionally biased region" description="Polar residues" evidence="1">
    <location>
        <begin position="14"/>
        <end position="38"/>
    </location>
</feature>
<feature type="compositionally biased region" description="Basic and acidic residues" evidence="1">
    <location>
        <begin position="42"/>
        <end position="54"/>
    </location>
</feature>
<protein>
    <submittedName>
        <fullName evidence="2">Uncharacterized protein</fullName>
    </submittedName>
</protein>
<reference evidence="2" key="1">
    <citation type="journal article" date="2017" name="Appl. Environ. Microbiol.">
        <title>Molecular characterization of an Endozoicomonas-like organism causing infection in king scallop Pecten maximus L.</title>
        <authorList>
            <person name="Cano I."/>
            <person name="van Aerle R."/>
            <person name="Ross S."/>
            <person name="Verner-Jeffreys D.W."/>
            <person name="Paley R.K."/>
            <person name="Rimmer G."/>
            <person name="Ryder D."/>
            <person name="Hooper P."/>
            <person name="Stone D."/>
            <person name="Feist S.W."/>
        </authorList>
    </citation>
    <scope>NUCLEOTIDE SEQUENCE</scope>
</reference>